<keyword evidence="4" id="KW-0479">Metal-binding</keyword>
<dbReference type="Gene3D" id="3.20.20.70">
    <property type="entry name" value="Aldolase class I"/>
    <property type="match status" value="1"/>
</dbReference>
<evidence type="ECO:0000256" key="7">
    <source>
        <dbReference type="ARBA" id="ARBA00023014"/>
    </source>
</evidence>
<dbReference type="PANTHER" id="PTHR11228:SF7">
    <property type="entry name" value="PQQA PEPTIDE CYCLASE"/>
    <property type="match status" value="1"/>
</dbReference>
<keyword evidence="3" id="KW-0949">S-adenosyl-L-methionine</keyword>
<dbReference type="GO" id="GO:0016491">
    <property type="term" value="F:oxidoreductase activity"/>
    <property type="evidence" value="ECO:0007669"/>
    <property type="project" value="UniProtKB-KW"/>
</dbReference>
<dbReference type="InterPro" id="IPR023885">
    <property type="entry name" value="4Fe4S-binding_SPASM_dom"/>
</dbReference>
<evidence type="ECO:0000256" key="5">
    <source>
        <dbReference type="ARBA" id="ARBA00023002"/>
    </source>
</evidence>
<dbReference type="GO" id="GO:0046872">
    <property type="term" value="F:metal ion binding"/>
    <property type="evidence" value="ECO:0007669"/>
    <property type="project" value="UniProtKB-KW"/>
</dbReference>
<keyword evidence="2" id="KW-0004">4Fe-4S</keyword>
<evidence type="ECO:0000256" key="4">
    <source>
        <dbReference type="ARBA" id="ARBA00022723"/>
    </source>
</evidence>
<dbReference type="PROSITE" id="PS51918">
    <property type="entry name" value="RADICAL_SAM"/>
    <property type="match status" value="1"/>
</dbReference>
<keyword evidence="7" id="KW-0411">Iron-sulfur</keyword>
<comment type="cofactor">
    <cofactor evidence="1">
        <name>[4Fe-4S] cluster</name>
        <dbReference type="ChEBI" id="CHEBI:49883"/>
    </cofactor>
</comment>
<evidence type="ECO:0000313" key="10">
    <source>
        <dbReference type="Proteomes" id="UP000806542"/>
    </source>
</evidence>
<dbReference type="PROSITE" id="PS01305">
    <property type="entry name" value="MOAA_NIFB_PQQE"/>
    <property type="match status" value="1"/>
</dbReference>
<dbReference type="GO" id="GO:0051539">
    <property type="term" value="F:4 iron, 4 sulfur cluster binding"/>
    <property type="evidence" value="ECO:0007669"/>
    <property type="project" value="UniProtKB-KW"/>
</dbReference>
<keyword evidence="6" id="KW-0408">Iron</keyword>
<accession>A0A9D5RC70</accession>
<gene>
    <name evidence="9" type="ORF">INF28_09655</name>
</gene>
<evidence type="ECO:0000256" key="1">
    <source>
        <dbReference type="ARBA" id="ARBA00001966"/>
    </source>
</evidence>
<dbReference type="PANTHER" id="PTHR11228">
    <property type="entry name" value="RADICAL SAM DOMAIN PROTEIN"/>
    <property type="match status" value="1"/>
</dbReference>
<dbReference type="CDD" id="cd21109">
    <property type="entry name" value="SPASM"/>
    <property type="match status" value="1"/>
</dbReference>
<evidence type="ECO:0000259" key="8">
    <source>
        <dbReference type="PROSITE" id="PS51918"/>
    </source>
</evidence>
<dbReference type="SUPFAM" id="SSF102114">
    <property type="entry name" value="Radical SAM enzymes"/>
    <property type="match status" value="1"/>
</dbReference>
<dbReference type="AlphaFoldDB" id="A0A9D5RC70"/>
<dbReference type="Pfam" id="PF04055">
    <property type="entry name" value="Radical_SAM"/>
    <property type="match status" value="1"/>
</dbReference>
<dbReference type="InterPro" id="IPR050377">
    <property type="entry name" value="Radical_SAM_PqqE_MftC-like"/>
</dbReference>
<name>A0A9D5RC70_9FIRM</name>
<reference evidence="9" key="1">
    <citation type="submission" date="2020-10" db="EMBL/GenBank/DDBJ databases">
        <title>ChiBAC.</title>
        <authorList>
            <person name="Zenner C."/>
            <person name="Hitch T.C.A."/>
            <person name="Clavel T."/>
        </authorList>
    </citation>
    <scope>NUCLEOTIDE SEQUENCE</scope>
    <source>
        <strain evidence="9">DSM 107454</strain>
    </source>
</reference>
<feature type="domain" description="Radical SAM core" evidence="8">
    <location>
        <begin position="1"/>
        <end position="206"/>
    </location>
</feature>
<protein>
    <submittedName>
        <fullName evidence="9">Radical SAM protein</fullName>
    </submittedName>
</protein>
<dbReference type="InterPro" id="IPR007197">
    <property type="entry name" value="rSAM"/>
</dbReference>
<keyword evidence="5" id="KW-0560">Oxidoreductase</keyword>
<dbReference type="EMBL" id="JADCKB010000021">
    <property type="protein sequence ID" value="MBE5040723.1"/>
    <property type="molecule type" value="Genomic_DNA"/>
</dbReference>
<dbReference type="InterPro" id="IPR000385">
    <property type="entry name" value="MoaA_NifB_PqqE_Fe-S-bd_CS"/>
</dbReference>
<evidence type="ECO:0000256" key="2">
    <source>
        <dbReference type="ARBA" id="ARBA00022485"/>
    </source>
</evidence>
<evidence type="ECO:0000256" key="6">
    <source>
        <dbReference type="ARBA" id="ARBA00023004"/>
    </source>
</evidence>
<keyword evidence="10" id="KW-1185">Reference proteome</keyword>
<sequence>MDRKIKQVHFQITRNCNLRCPFCGQWGKKGFFADSSGIEMTCEDWNNVIIQLEKYREKTGANILITVWGGEPLISPIFDELMRMIHEKGFKTEVITNGVLIAEHKEILETYADRVYVSLDGTAEVHNEIRGNGVFEKVANNLKKLQHNNITIMSVVTKKLMCVLPVFLTELQKFNIKSLYLQDMIGLTTDEINHYKAWAKSVFGIDATEIDAWENNGEINFADEIDSIIDHTPDLNYTIEHKAHSNRTDIHCMSPFWHMHITWNGDVTYCTDFYDFKAGNVKEDTVETIFFNEKSEIYRNEITSGNCITCMHCSWKCASFEDE</sequence>
<proteinExistence type="predicted"/>
<dbReference type="SFLD" id="SFLDG01067">
    <property type="entry name" value="SPASM/twitch_domain_containing"/>
    <property type="match status" value="1"/>
</dbReference>
<dbReference type="InterPro" id="IPR013785">
    <property type="entry name" value="Aldolase_TIM"/>
</dbReference>
<dbReference type="Proteomes" id="UP000806542">
    <property type="component" value="Unassembled WGS sequence"/>
</dbReference>
<evidence type="ECO:0000256" key="3">
    <source>
        <dbReference type="ARBA" id="ARBA00022691"/>
    </source>
</evidence>
<dbReference type="RefSeq" id="WP_226393278.1">
    <property type="nucleotide sequence ID" value="NZ_JADCKB010000021.1"/>
</dbReference>
<dbReference type="CDD" id="cd01335">
    <property type="entry name" value="Radical_SAM"/>
    <property type="match status" value="1"/>
</dbReference>
<organism evidence="9 10">
    <name type="scientific">Ructibacterium gallinarum</name>
    <dbReference type="NCBI Taxonomy" id="2779355"/>
    <lineage>
        <taxon>Bacteria</taxon>
        <taxon>Bacillati</taxon>
        <taxon>Bacillota</taxon>
        <taxon>Clostridia</taxon>
        <taxon>Eubacteriales</taxon>
        <taxon>Oscillospiraceae</taxon>
        <taxon>Ructibacterium</taxon>
    </lineage>
</organism>
<dbReference type="InterPro" id="IPR058240">
    <property type="entry name" value="rSAM_sf"/>
</dbReference>
<evidence type="ECO:0000313" key="9">
    <source>
        <dbReference type="EMBL" id="MBE5040723.1"/>
    </source>
</evidence>
<comment type="caution">
    <text evidence="9">The sequence shown here is derived from an EMBL/GenBank/DDBJ whole genome shotgun (WGS) entry which is preliminary data.</text>
</comment>
<dbReference type="Pfam" id="PF13186">
    <property type="entry name" value="SPASM"/>
    <property type="match status" value="1"/>
</dbReference>
<dbReference type="SFLD" id="SFLDS00029">
    <property type="entry name" value="Radical_SAM"/>
    <property type="match status" value="1"/>
</dbReference>